<keyword evidence="4" id="KW-1185">Reference proteome</keyword>
<protein>
    <submittedName>
        <fullName evidence="3">Metalloendopeptidase</fullName>
    </submittedName>
</protein>
<dbReference type="OrthoDB" id="7355451at2"/>
<sequence>MDVQKLAKVLAMAASDNDAEALHAVRTAKRLLDNAGLDFVALASRLSDSGPVVPPTRLEDLEDTVFDLRNEIRHLRSENERLRQGQPVAAAVAQPNLADTAAMLRLQVELDATQRELQRTLAGAEAAEMALRSDLTQAITALDKLNGQFGEIKARNDRLEAENRRLTLVATALKTELDERLADASHPLPTPTQRPETIARPEPMARVESGPRRAAPHSAARRVGKPVPANQYALF</sequence>
<name>A0A178MNC9_9PROT</name>
<dbReference type="STRING" id="1285242.A6A04_02440"/>
<feature type="compositionally biased region" description="Basic and acidic residues" evidence="2">
    <location>
        <begin position="197"/>
        <end position="211"/>
    </location>
</feature>
<feature type="coiled-coil region" evidence="1">
    <location>
        <begin position="142"/>
        <end position="176"/>
    </location>
</feature>
<evidence type="ECO:0000256" key="1">
    <source>
        <dbReference type="SAM" id="Coils"/>
    </source>
</evidence>
<comment type="caution">
    <text evidence="3">The sequence shown here is derived from an EMBL/GenBank/DDBJ whole genome shotgun (WGS) entry which is preliminary data.</text>
</comment>
<dbReference type="RefSeq" id="WP_068492690.1">
    <property type="nucleotide sequence ID" value="NZ_LWQT01000055.1"/>
</dbReference>
<dbReference type="AlphaFoldDB" id="A0A178MNC9"/>
<reference evidence="3 4" key="1">
    <citation type="submission" date="2016-04" db="EMBL/GenBank/DDBJ databases">
        <title>Draft genome sequence of freshwater magnetotactic bacteria Magnetospirillum marisnigri SP-1 and Magnetospirillum moscoviense BB-1.</title>
        <authorList>
            <person name="Koziaeva V."/>
            <person name="Dziuba M.V."/>
            <person name="Ivanov T.M."/>
            <person name="Kuznetsov B."/>
            <person name="Grouzdev D.S."/>
        </authorList>
    </citation>
    <scope>NUCLEOTIDE SEQUENCE [LARGE SCALE GENOMIC DNA]</scope>
    <source>
        <strain evidence="3 4">SP-1</strain>
    </source>
</reference>
<feature type="region of interest" description="Disordered" evidence="2">
    <location>
        <begin position="181"/>
        <end position="227"/>
    </location>
</feature>
<feature type="coiled-coil region" evidence="1">
    <location>
        <begin position="58"/>
        <end position="85"/>
    </location>
</feature>
<organism evidence="3 4">
    <name type="scientific">Paramagnetospirillum marisnigri</name>
    <dbReference type="NCBI Taxonomy" id="1285242"/>
    <lineage>
        <taxon>Bacteria</taxon>
        <taxon>Pseudomonadati</taxon>
        <taxon>Pseudomonadota</taxon>
        <taxon>Alphaproteobacteria</taxon>
        <taxon>Rhodospirillales</taxon>
        <taxon>Magnetospirillaceae</taxon>
        <taxon>Paramagnetospirillum</taxon>
    </lineage>
</organism>
<dbReference type="Proteomes" id="UP000078428">
    <property type="component" value="Unassembled WGS sequence"/>
</dbReference>
<gene>
    <name evidence="3" type="ORF">A6A04_02440</name>
</gene>
<accession>A0A178MNC9</accession>
<evidence type="ECO:0000313" key="3">
    <source>
        <dbReference type="EMBL" id="OAN50280.1"/>
    </source>
</evidence>
<evidence type="ECO:0000313" key="4">
    <source>
        <dbReference type="Proteomes" id="UP000078428"/>
    </source>
</evidence>
<dbReference type="EMBL" id="LWQT01000055">
    <property type="protein sequence ID" value="OAN50280.1"/>
    <property type="molecule type" value="Genomic_DNA"/>
</dbReference>
<keyword evidence="1" id="KW-0175">Coiled coil</keyword>
<proteinExistence type="predicted"/>
<evidence type="ECO:0000256" key="2">
    <source>
        <dbReference type="SAM" id="MobiDB-lite"/>
    </source>
</evidence>